<feature type="transmembrane region" description="Helical" evidence="6">
    <location>
        <begin position="351"/>
        <end position="375"/>
    </location>
</feature>
<dbReference type="AlphaFoldDB" id="A0AAD6GDC9"/>
<evidence type="ECO:0000313" key="8">
    <source>
        <dbReference type="Proteomes" id="UP001220324"/>
    </source>
</evidence>
<feature type="transmembrane region" description="Helical" evidence="6">
    <location>
        <begin position="224"/>
        <end position="243"/>
    </location>
</feature>
<keyword evidence="5 6" id="KW-0472">Membrane</keyword>
<dbReference type="Gene3D" id="1.20.1740.10">
    <property type="entry name" value="Amino acid/polyamine transporter I"/>
    <property type="match status" value="1"/>
</dbReference>
<evidence type="ECO:0000256" key="1">
    <source>
        <dbReference type="ARBA" id="ARBA00004141"/>
    </source>
</evidence>
<proteinExistence type="predicted"/>
<keyword evidence="4 6" id="KW-1133">Transmembrane helix</keyword>
<organism evidence="7 8">
    <name type="scientific">Penicillium frequentans</name>
    <dbReference type="NCBI Taxonomy" id="3151616"/>
    <lineage>
        <taxon>Eukaryota</taxon>
        <taxon>Fungi</taxon>
        <taxon>Dikarya</taxon>
        <taxon>Ascomycota</taxon>
        <taxon>Pezizomycotina</taxon>
        <taxon>Eurotiomycetes</taxon>
        <taxon>Eurotiomycetidae</taxon>
        <taxon>Eurotiales</taxon>
        <taxon>Aspergillaceae</taxon>
        <taxon>Penicillium</taxon>
    </lineage>
</organism>
<accession>A0AAD6GDC9</accession>
<evidence type="ECO:0000313" key="7">
    <source>
        <dbReference type="EMBL" id="KAJ5533391.1"/>
    </source>
</evidence>
<feature type="transmembrane region" description="Helical" evidence="6">
    <location>
        <begin position="409"/>
        <end position="430"/>
    </location>
</feature>
<dbReference type="InterPro" id="IPR002293">
    <property type="entry name" value="AA/rel_permease1"/>
</dbReference>
<evidence type="ECO:0000256" key="3">
    <source>
        <dbReference type="ARBA" id="ARBA00022692"/>
    </source>
</evidence>
<gene>
    <name evidence="7" type="ORF">N7494_009943</name>
</gene>
<evidence type="ECO:0000256" key="6">
    <source>
        <dbReference type="SAM" id="Phobius"/>
    </source>
</evidence>
<feature type="transmembrane region" description="Helical" evidence="6">
    <location>
        <begin position="523"/>
        <end position="542"/>
    </location>
</feature>
<dbReference type="Pfam" id="PF13520">
    <property type="entry name" value="AA_permease_2"/>
    <property type="match status" value="1"/>
</dbReference>
<name>A0AAD6GDC9_9EURO</name>
<feature type="transmembrane region" description="Helical" evidence="6">
    <location>
        <begin position="197"/>
        <end position="217"/>
    </location>
</feature>
<dbReference type="Proteomes" id="UP001220324">
    <property type="component" value="Unassembled WGS sequence"/>
</dbReference>
<evidence type="ECO:0000256" key="5">
    <source>
        <dbReference type="ARBA" id="ARBA00023136"/>
    </source>
</evidence>
<feature type="transmembrane region" description="Helical" evidence="6">
    <location>
        <begin position="155"/>
        <end position="177"/>
    </location>
</feature>
<protein>
    <submittedName>
        <fullName evidence="7">Amino acid permease</fullName>
    </submittedName>
</protein>
<keyword evidence="3 6" id="KW-0812">Transmembrane</keyword>
<dbReference type="EMBL" id="JAQIZZ010000007">
    <property type="protein sequence ID" value="KAJ5533391.1"/>
    <property type="molecule type" value="Genomic_DNA"/>
</dbReference>
<evidence type="ECO:0000256" key="2">
    <source>
        <dbReference type="ARBA" id="ARBA00022448"/>
    </source>
</evidence>
<dbReference type="PANTHER" id="PTHR45649:SF25">
    <property type="entry name" value="TRANSPORTER, PUTATIVE (EUROFUNG)-RELATED"/>
    <property type="match status" value="1"/>
</dbReference>
<dbReference type="GO" id="GO:0022857">
    <property type="term" value="F:transmembrane transporter activity"/>
    <property type="evidence" value="ECO:0007669"/>
    <property type="project" value="InterPro"/>
</dbReference>
<dbReference type="GO" id="GO:0016020">
    <property type="term" value="C:membrane"/>
    <property type="evidence" value="ECO:0007669"/>
    <property type="project" value="UniProtKB-SubCell"/>
</dbReference>
<reference evidence="7 8" key="1">
    <citation type="journal article" date="2023" name="IMA Fungus">
        <title>Comparative genomic study of the Penicillium genus elucidates a diverse pangenome and 15 lateral gene transfer events.</title>
        <authorList>
            <person name="Petersen C."/>
            <person name="Sorensen T."/>
            <person name="Nielsen M.R."/>
            <person name="Sondergaard T.E."/>
            <person name="Sorensen J.L."/>
            <person name="Fitzpatrick D.A."/>
            <person name="Frisvad J.C."/>
            <person name="Nielsen K.L."/>
        </authorList>
    </citation>
    <scope>NUCLEOTIDE SEQUENCE [LARGE SCALE GENOMIC DNA]</scope>
    <source>
        <strain evidence="7 8">IBT 35679</strain>
    </source>
</reference>
<feature type="transmembrane region" description="Helical" evidence="6">
    <location>
        <begin position="488"/>
        <end position="511"/>
    </location>
</feature>
<comment type="subcellular location">
    <subcellularLocation>
        <location evidence="1">Membrane</location>
        <topology evidence="1">Multi-pass membrane protein</topology>
    </subcellularLocation>
</comment>
<keyword evidence="8" id="KW-1185">Reference proteome</keyword>
<dbReference type="PANTHER" id="PTHR45649">
    <property type="entry name" value="AMINO-ACID PERMEASE BAT1"/>
    <property type="match status" value="1"/>
</dbReference>
<sequence length="555" mass="60203">MTTYEVKSDASVARRGRSFTEEGQSTWEHDNAHLRKIGKKPVLKVSPITAQVAQRPRVRTAKTVSYKRNFGVLSIFGFSCTLLGTWEGLLGTFIGPLKNGGSGGTVYAFIFGWLGTAAIFVVLAPTAGGQYHWAAMLAPVKFQKFLSYMTGRSTGWWAVIGWQTALASSAFLTGTMIQGAAVLGSSLYDSLPYQGTLIVWATLLCALLVNFAGGRLLPRIETVLLVVHVLGFFGIMITLTYMSDHKSKEEVFLQFENGGGFNSQGLSWFVGMTSCAFGFAGGDAAVHMSEEVAHASRVIPRALTLSVLVNGCLGFAMLVAVLFCAGNLEAALNSRTGYPFMEIFYEATDSLSGSLFMCSIILVIYCCSLMGLLAAASRQLWSFSRDKGVPGWYWWNQVSSSRGLPIHSIALTVIISGALALINIGSSVALDDVVSMAVSGLYLSYLMVSILLLYCRIKGNVSRFNDSEDEVVNVPGARLVWGTFHCPGIWGTSINVFAILYIVVVLFFSFWPSEVHPSVENMNWSVLGIGGTSMLAVVYYFAYARNTYVGPIVEV</sequence>
<feature type="transmembrane region" description="Helical" evidence="6">
    <location>
        <begin position="307"/>
        <end position="331"/>
    </location>
</feature>
<feature type="transmembrane region" description="Helical" evidence="6">
    <location>
        <begin position="266"/>
        <end position="286"/>
    </location>
</feature>
<feature type="transmembrane region" description="Helical" evidence="6">
    <location>
        <begin position="106"/>
        <end position="134"/>
    </location>
</feature>
<feature type="transmembrane region" description="Helical" evidence="6">
    <location>
        <begin position="436"/>
        <end position="455"/>
    </location>
</feature>
<feature type="transmembrane region" description="Helical" evidence="6">
    <location>
        <begin position="69"/>
        <end position="86"/>
    </location>
</feature>
<keyword evidence="2" id="KW-0813">Transport</keyword>
<comment type="caution">
    <text evidence="7">The sequence shown here is derived from an EMBL/GenBank/DDBJ whole genome shotgun (WGS) entry which is preliminary data.</text>
</comment>
<evidence type="ECO:0000256" key="4">
    <source>
        <dbReference type="ARBA" id="ARBA00022989"/>
    </source>
</evidence>